<comment type="caution">
    <text evidence="1">The sequence shown here is derived from an EMBL/GenBank/DDBJ whole genome shotgun (WGS) entry which is preliminary data.</text>
</comment>
<dbReference type="EMBL" id="AZGY01000012">
    <property type="protein sequence ID" value="KZZ93732.1"/>
    <property type="molecule type" value="Genomic_DNA"/>
</dbReference>
<evidence type="ECO:0008006" key="3">
    <source>
        <dbReference type="Google" id="ProtNLM"/>
    </source>
</evidence>
<dbReference type="SUPFAM" id="SSF159238">
    <property type="entry name" value="SO1590-like"/>
    <property type="match status" value="1"/>
</dbReference>
<organism evidence="1 2">
    <name type="scientific">Moelleriella libera RCEF 2490</name>
    <dbReference type="NCBI Taxonomy" id="1081109"/>
    <lineage>
        <taxon>Eukaryota</taxon>
        <taxon>Fungi</taxon>
        <taxon>Dikarya</taxon>
        <taxon>Ascomycota</taxon>
        <taxon>Pezizomycotina</taxon>
        <taxon>Sordariomycetes</taxon>
        <taxon>Hypocreomycetidae</taxon>
        <taxon>Hypocreales</taxon>
        <taxon>Clavicipitaceae</taxon>
        <taxon>Moelleriella</taxon>
    </lineage>
</organism>
<dbReference type="InterPro" id="IPR021607">
    <property type="entry name" value="DUF3224"/>
</dbReference>
<accession>A0A168ABU0</accession>
<gene>
    <name evidence="1" type="ORF">AAL_05448</name>
</gene>
<protein>
    <recommendedName>
        <fullName evidence="3">DUF3224 domain-containing protein</fullName>
    </recommendedName>
</protein>
<dbReference type="AlphaFoldDB" id="A0A168ABU0"/>
<reference evidence="1 2" key="1">
    <citation type="journal article" date="2016" name="Genome Biol. Evol.">
        <title>Divergent and convergent evolution of fungal pathogenicity.</title>
        <authorList>
            <person name="Shang Y."/>
            <person name="Xiao G."/>
            <person name="Zheng P."/>
            <person name="Cen K."/>
            <person name="Zhan S."/>
            <person name="Wang C."/>
        </authorList>
    </citation>
    <scope>NUCLEOTIDE SEQUENCE [LARGE SCALE GENOMIC DNA]</scope>
    <source>
        <strain evidence="1 2">RCEF 2490</strain>
    </source>
</reference>
<dbReference type="Proteomes" id="UP000078544">
    <property type="component" value="Unassembled WGS sequence"/>
</dbReference>
<keyword evidence="2" id="KW-1185">Reference proteome</keyword>
<dbReference type="Pfam" id="PF11528">
    <property type="entry name" value="DUF3224"/>
    <property type="match status" value="1"/>
</dbReference>
<proteinExistence type="predicted"/>
<evidence type="ECO:0000313" key="1">
    <source>
        <dbReference type="EMBL" id="KZZ93732.1"/>
    </source>
</evidence>
<sequence>MAAHPSVSTYTSSATVISWDEDRSATQTPRLTPATVKMSLPDIKGSMTSYYAMAYLPAQSADETPGNARFTFSSIVEADDLGGRAGSFIVQGTGSFDAGRHAVEGEFVVVPGSATAGLAEWVRKDRGGGGSGRFKCDEKNPSKVVYTFEFVQ</sequence>
<evidence type="ECO:0000313" key="2">
    <source>
        <dbReference type="Proteomes" id="UP000078544"/>
    </source>
</evidence>
<dbReference type="InterPro" id="IPR023159">
    <property type="entry name" value="SO1590-like_sf"/>
</dbReference>
<dbReference type="OrthoDB" id="5359218at2759"/>
<dbReference type="Gene3D" id="2.40.350.10">
    <property type="entry name" value="SO1590-like"/>
    <property type="match status" value="1"/>
</dbReference>
<name>A0A168ABU0_9HYPO</name>